<dbReference type="InterPro" id="IPR016123">
    <property type="entry name" value="Mog1/PsbP_a/b/a-sand"/>
</dbReference>
<dbReference type="RefSeq" id="WP_246445381.1">
    <property type="nucleotide sequence ID" value="NZ_BAABAI010000021.1"/>
</dbReference>
<evidence type="ECO:0000313" key="4">
    <source>
        <dbReference type="EMBL" id="MBB4969273.1"/>
    </source>
</evidence>
<name>A0A7W7WZW5_9PSEU</name>
<dbReference type="Proteomes" id="UP000542674">
    <property type="component" value="Unassembled WGS sequence"/>
</dbReference>
<evidence type="ECO:0000259" key="3">
    <source>
        <dbReference type="Pfam" id="PF09449"/>
    </source>
</evidence>
<feature type="region of interest" description="Disordered" evidence="1">
    <location>
        <begin position="28"/>
        <end position="67"/>
    </location>
</feature>
<dbReference type="AlphaFoldDB" id="A0A7W7WZW5"/>
<proteinExistence type="predicted"/>
<dbReference type="PROSITE" id="PS51257">
    <property type="entry name" value="PROKAR_LIPOPROTEIN"/>
    <property type="match status" value="1"/>
</dbReference>
<dbReference type="Pfam" id="PF09449">
    <property type="entry name" value="DUF2020"/>
    <property type="match status" value="1"/>
</dbReference>
<keyword evidence="5" id="KW-1185">Reference proteome</keyword>
<evidence type="ECO:0000256" key="2">
    <source>
        <dbReference type="SAM" id="SignalP"/>
    </source>
</evidence>
<feature type="chain" id="PRO_5038533314" description="DUF2020 domain-containing protein" evidence="2">
    <location>
        <begin position="22"/>
        <end position="185"/>
    </location>
</feature>
<reference evidence="4 5" key="1">
    <citation type="submission" date="2020-08" db="EMBL/GenBank/DDBJ databases">
        <title>Sequencing the genomes of 1000 actinobacteria strains.</title>
        <authorList>
            <person name="Klenk H.-P."/>
        </authorList>
    </citation>
    <scope>NUCLEOTIDE SEQUENCE [LARGE SCALE GENOMIC DNA]</scope>
    <source>
        <strain evidence="4 5">DSM 45084</strain>
    </source>
</reference>
<dbReference type="Gene3D" id="3.40.1000.10">
    <property type="entry name" value="Mog1/PsbP, alpha/beta/alpha sandwich"/>
    <property type="match status" value="1"/>
</dbReference>
<protein>
    <recommendedName>
        <fullName evidence="3">DUF2020 domain-containing protein</fullName>
    </recommendedName>
</protein>
<accession>A0A7W7WZW5</accession>
<sequence length="185" mass="18632">MPMNRVPLLALSAVLSLGVLVACTGTSAPGAQAPQSATKTAETTSATPTGPPPTPEPSADGECPYLPSTDVAQANGQLVRKVRLSEGAPTPACFFYADATDVQLSVWVFQGEPTTAKAVVDRAAPIASSNPASSPEGWNGGSVSNDQGAVYAVAKGGAAVVVSSNQQQTIKAKRIAETVVANLGL</sequence>
<feature type="domain" description="DUF2020" evidence="3">
    <location>
        <begin position="54"/>
        <end position="185"/>
    </location>
</feature>
<evidence type="ECO:0000313" key="5">
    <source>
        <dbReference type="Proteomes" id="UP000542674"/>
    </source>
</evidence>
<keyword evidence="2" id="KW-0732">Signal</keyword>
<evidence type="ECO:0000256" key="1">
    <source>
        <dbReference type="SAM" id="MobiDB-lite"/>
    </source>
</evidence>
<feature type="signal peptide" evidence="2">
    <location>
        <begin position="1"/>
        <end position="21"/>
    </location>
</feature>
<comment type="caution">
    <text evidence="4">The sequence shown here is derived from an EMBL/GenBank/DDBJ whole genome shotgun (WGS) entry which is preliminary data.</text>
</comment>
<dbReference type="SUPFAM" id="SSF55724">
    <property type="entry name" value="Mog1p/PsbP-like"/>
    <property type="match status" value="1"/>
</dbReference>
<organism evidence="4 5">
    <name type="scientific">Saccharothrix violaceirubra</name>
    <dbReference type="NCBI Taxonomy" id="413306"/>
    <lineage>
        <taxon>Bacteria</taxon>
        <taxon>Bacillati</taxon>
        <taxon>Actinomycetota</taxon>
        <taxon>Actinomycetes</taxon>
        <taxon>Pseudonocardiales</taxon>
        <taxon>Pseudonocardiaceae</taxon>
        <taxon>Saccharothrix</taxon>
    </lineage>
</organism>
<dbReference type="InterPro" id="IPR018567">
    <property type="entry name" value="DUF2020"/>
</dbReference>
<feature type="compositionally biased region" description="Low complexity" evidence="1">
    <location>
        <begin position="36"/>
        <end position="48"/>
    </location>
</feature>
<dbReference type="EMBL" id="JACHJS010000001">
    <property type="protein sequence ID" value="MBB4969273.1"/>
    <property type="molecule type" value="Genomic_DNA"/>
</dbReference>
<gene>
    <name evidence="4" type="ORF">F4559_006632</name>
</gene>